<name>A0ABX7N835_9BACT</name>
<organism evidence="2 3">
    <name type="scientific">Myxococcus landrumensis</name>
    <dbReference type="NCBI Taxonomy" id="2813577"/>
    <lineage>
        <taxon>Bacteria</taxon>
        <taxon>Pseudomonadati</taxon>
        <taxon>Myxococcota</taxon>
        <taxon>Myxococcia</taxon>
        <taxon>Myxococcales</taxon>
        <taxon>Cystobacterineae</taxon>
        <taxon>Myxococcaceae</taxon>
        <taxon>Myxococcus</taxon>
    </lineage>
</organism>
<proteinExistence type="predicted"/>
<evidence type="ECO:0000313" key="2">
    <source>
        <dbReference type="EMBL" id="QSQ14894.1"/>
    </source>
</evidence>
<evidence type="ECO:0000313" key="3">
    <source>
        <dbReference type="Proteomes" id="UP000663090"/>
    </source>
</evidence>
<feature type="signal peptide" evidence="1">
    <location>
        <begin position="1"/>
        <end position="18"/>
    </location>
</feature>
<feature type="chain" id="PRO_5046444753" description="Cell surface protein" evidence="1">
    <location>
        <begin position="19"/>
        <end position="560"/>
    </location>
</feature>
<dbReference type="RefSeq" id="WP_206716644.1">
    <property type="nucleotide sequence ID" value="NZ_CP071091.1"/>
</dbReference>
<dbReference type="InterPro" id="IPR011042">
    <property type="entry name" value="6-blade_b-propeller_TolB-like"/>
</dbReference>
<reference evidence="2 3" key="1">
    <citation type="submission" date="2021-02" db="EMBL/GenBank/DDBJ databases">
        <title>De Novo genome assembly of isolated myxobacteria.</title>
        <authorList>
            <person name="Stevens D.C."/>
        </authorList>
    </citation>
    <scope>NUCLEOTIDE SEQUENCE [LARGE SCALE GENOMIC DNA]</scope>
    <source>
        <strain evidence="2 3">SCHIC003</strain>
    </source>
</reference>
<sequence>MPRALALVTCLLPALSGAAPEVGELSGISKLVNGGPGDQTDPHVSGALVAYTSESGGQSEIRYHDLVAGTDQAIPNDGAFDFVSDVSGKTVVFTRVSTSSAIYTYDVGAGQPPVELAPQEGSSRRSAVVGGRTVAWQDFGYTGSTLEPEIAIYDLDKATLTRLTNDRMLDRTPSVAPDGKTVVWVKCDAQGQACDVWQARWSGSGFYSQALTGSEGEESQPDTNGDLVVYASTRMAEGVSDRDIYWKSVNGGTEQRLALPGPDANPSISGSLIAFERKDPAKGDFDIALYNLDTQTLYRLTDAPGDESLNDLSVSEDGTVRVVWTARENGDYNVHAFTFKLPGGNPCVDAAAVDGAAAPTPESVCLQPGKTPLLAALEVARTTGQPNAVSLGFYGKGAGVLCVDNGYSGERATSGWVWLDGAEIVDPSSFKPTVSLVARNVTLKGNTWLASLISGKAGSSFRIRVYGNASQCGALEAAPPSEEGAQRIPGQHVAPMSLDFGGVSSVTFVPEESERGVGCSTGGSSLAAAGLALVALWLMRPRREFVVVRRNKLRRSGRAL</sequence>
<keyword evidence="3" id="KW-1185">Reference proteome</keyword>
<dbReference type="PANTHER" id="PTHR36842">
    <property type="entry name" value="PROTEIN TOLB HOMOLOG"/>
    <property type="match status" value="1"/>
</dbReference>
<accession>A0ABX7N835</accession>
<evidence type="ECO:0008006" key="4">
    <source>
        <dbReference type="Google" id="ProtNLM"/>
    </source>
</evidence>
<dbReference type="EMBL" id="CP071091">
    <property type="protein sequence ID" value="QSQ14894.1"/>
    <property type="molecule type" value="Genomic_DNA"/>
</dbReference>
<evidence type="ECO:0000256" key="1">
    <source>
        <dbReference type="SAM" id="SignalP"/>
    </source>
</evidence>
<dbReference type="Gene3D" id="2.120.10.30">
    <property type="entry name" value="TolB, C-terminal domain"/>
    <property type="match status" value="1"/>
</dbReference>
<dbReference type="Proteomes" id="UP000663090">
    <property type="component" value="Chromosome"/>
</dbReference>
<dbReference type="SUPFAM" id="SSF69304">
    <property type="entry name" value="Tricorn protease N-terminal domain"/>
    <property type="match status" value="1"/>
</dbReference>
<gene>
    <name evidence="2" type="ORF">JY572_02060</name>
</gene>
<keyword evidence="1" id="KW-0732">Signal</keyword>
<dbReference type="PANTHER" id="PTHR36842:SF1">
    <property type="entry name" value="PROTEIN TOLB"/>
    <property type="match status" value="1"/>
</dbReference>
<protein>
    <recommendedName>
        <fullName evidence="4">Cell surface protein</fullName>
    </recommendedName>
</protein>